<organism evidence="1 2">
    <name type="scientific">Bauhinia variegata</name>
    <name type="common">Purple orchid tree</name>
    <name type="synonym">Phanera variegata</name>
    <dbReference type="NCBI Taxonomy" id="167791"/>
    <lineage>
        <taxon>Eukaryota</taxon>
        <taxon>Viridiplantae</taxon>
        <taxon>Streptophyta</taxon>
        <taxon>Embryophyta</taxon>
        <taxon>Tracheophyta</taxon>
        <taxon>Spermatophyta</taxon>
        <taxon>Magnoliopsida</taxon>
        <taxon>eudicotyledons</taxon>
        <taxon>Gunneridae</taxon>
        <taxon>Pentapetalae</taxon>
        <taxon>rosids</taxon>
        <taxon>fabids</taxon>
        <taxon>Fabales</taxon>
        <taxon>Fabaceae</taxon>
        <taxon>Cercidoideae</taxon>
        <taxon>Cercideae</taxon>
        <taxon>Bauhiniinae</taxon>
        <taxon>Bauhinia</taxon>
    </lineage>
</organism>
<proteinExistence type="predicted"/>
<evidence type="ECO:0000313" key="1">
    <source>
        <dbReference type="EMBL" id="KAI4324299.1"/>
    </source>
</evidence>
<accession>A0ACB9MK24</accession>
<keyword evidence="2" id="KW-1185">Reference proteome</keyword>
<evidence type="ECO:0000313" key="2">
    <source>
        <dbReference type="Proteomes" id="UP000828941"/>
    </source>
</evidence>
<reference evidence="1 2" key="1">
    <citation type="journal article" date="2022" name="DNA Res.">
        <title>Chromosomal-level genome assembly of the orchid tree Bauhinia variegata (Leguminosae; Cercidoideae) supports the allotetraploid origin hypothesis of Bauhinia.</title>
        <authorList>
            <person name="Zhong Y."/>
            <person name="Chen Y."/>
            <person name="Zheng D."/>
            <person name="Pang J."/>
            <person name="Liu Y."/>
            <person name="Luo S."/>
            <person name="Meng S."/>
            <person name="Qian L."/>
            <person name="Wei D."/>
            <person name="Dai S."/>
            <person name="Zhou R."/>
        </authorList>
    </citation>
    <scope>NUCLEOTIDE SEQUENCE [LARGE SCALE GENOMIC DNA]</scope>
    <source>
        <strain evidence="1">BV-YZ2020</strain>
    </source>
</reference>
<protein>
    <submittedName>
        <fullName evidence="1">Uncharacterized protein</fullName>
    </submittedName>
</protein>
<dbReference type="EMBL" id="CM039434">
    <property type="protein sequence ID" value="KAI4324299.1"/>
    <property type="molecule type" value="Genomic_DNA"/>
</dbReference>
<gene>
    <name evidence="1" type="ORF">L6164_023851</name>
</gene>
<sequence length="373" mass="43043">MSKHLRPNTAQNSSKQSVERSLSDEFASDLVCGRFSSWTTVMASDYDGEQRRIPLRLRSEWSDVTPVPQDDGPNPVVPIAYTEEFTEVMDYFRAVYFADERSPRALSLTTEAINFNAGNYTVWHFRRLLLESLKADLHSELEFLEDIAKGNSKNYQIWHHRRWVAEKLGPQATNRELEFTKTILSMDAKHYHAWSHRQWVLQALGGWEAELDYCGELLEEDIFNNSAWNQRYFVITRSPILGGLKALRESEVHYTVEAIMVHPENESPWRYLRGLYKGDTSSWVNDPQVASVCLKVLHSKNNHVFALSTLLDLICHGFQPNQEFRDAVDALKTSDFDKQDPDLAGNVCSILERVDPIRANYWVWRKSILSQAA</sequence>
<name>A0ACB9MK24_BAUVA</name>
<dbReference type="Proteomes" id="UP000828941">
    <property type="component" value="Chromosome 9"/>
</dbReference>
<comment type="caution">
    <text evidence="1">The sequence shown here is derived from an EMBL/GenBank/DDBJ whole genome shotgun (WGS) entry which is preliminary data.</text>
</comment>